<comment type="cofactor">
    <cofactor evidence="1 8">
        <name>heme</name>
        <dbReference type="ChEBI" id="CHEBI:30413"/>
    </cofactor>
</comment>
<dbReference type="Proteomes" id="UP001163823">
    <property type="component" value="Chromosome 8"/>
</dbReference>
<accession>A0AAD7LP41</accession>
<keyword evidence="7 9" id="KW-0503">Monooxygenase</keyword>
<dbReference type="AlphaFoldDB" id="A0AAD7LP41"/>
<dbReference type="GO" id="GO:0004497">
    <property type="term" value="F:monooxygenase activity"/>
    <property type="evidence" value="ECO:0007669"/>
    <property type="project" value="UniProtKB-KW"/>
</dbReference>
<dbReference type="PRINTS" id="PR00463">
    <property type="entry name" value="EP450I"/>
</dbReference>
<dbReference type="GO" id="GO:0016705">
    <property type="term" value="F:oxidoreductase activity, acting on paired donors, with incorporation or reduction of molecular oxygen"/>
    <property type="evidence" value="ECO:0007669"/>
    <property type="project" value="InterPro"/>
</dbReference>
<keyword evidence="10" id="KW-0732">Signal</keyword>
<dbReference type="InterPro" id="IPR017972">
    <property type="entry name" value="Cyt_P450_CS"/>
</dbReference>
<evidence type="ECO:0000313" key="11">
    <source>
        <dbReference type="EMBL" id="KAJ7960901.1"/>
    </source>
</evidence>
<dbReference type="SUPFAM" id="SSF48264">
    <property type="entry name" value="Cytochrome P450"/>
    <property type="match status" value="1"/>
</dbReference>
<evidence type="ECO:0000256" key="4">
    <source>
        <dbReference type="ARBA" id="ARBA00022723"/>
    </source>
</evidence>
<evidence type="ECO:0000256" key="1">
    <source>
        <dbReference type="ARBA" id="ARBA00001971"/>
    </source>
</evidence>
<keyword evidence="5 9" id="KW-0560">Oxidoreductase</keyword>
<dbReference type="PROSITE" id="PS00086">
    <property type="entry name" value="CYTOCHROME_P450"/>
    <property type="match status" value="1"/>
</dbReference>
<comment type="caution">
    <text evidence="11">The sequence shown here is derived from an EMBL/GenBank/DDBJ whole genome shotgun (WGS) entry which is preliminary data.</text>
</comment>
<evidence type="ECO:0000256" key="9">
    <source>
        <dbReference type="RuleBase" id="RU000461"/>
    </source>
</evidence>
<dbReference type="EMBL" id="JARAOO010000008">
    <property type="protein sequence ID" value="KAJ7960901.1"/>
    <property type="molecule type" value="Genomic_DNA"/>
</dbReference>
<organism evidence="11 12">
    <name type="scientific">Quillaja saponaria</name>
    <name type="common">Soap bark tree</name>
    <dbReference type="NCBI Taxonomy" id="32244"/>
    <lineage>
        <taxon>Eukaryota</taxon>
        <taxon>Viridiplantae</taxon>
        <taxon>Streptophyta</taxon>
        <taxon>Embryophyta</taxon>
        <taxon>Tracheophyta</taxon>
        <taxon>Spermatophyta</taxon>
        <taxon>Magnoliopsida</taxon>
        <taxon>eudicotyledons</taxon>
        <taxon>Gunneridae</taxon>
        <taxon>Pentapetalae</taxon>
        <taxon>rosids</taxon>
        <taxon>fabids</taxon>
        <taxon>Fabales</taxon>
        <taxon>Quillajaceae</taxon>
        <taxon>Quillaja</taxon>
    </lineage>
</organism>
<dbReference type="PANTHER" id="PTHR47955:SF8">
    <property type="entry name" value="CYTOCHROME P450 71D11-LIKE"/>
    <property type="match status" value="1"/>
</dbReference>
<evidence type="ECO:0000256" key="10">
    <source>
        <dbReference type="SAM" id="SignalP"/>
    </source>
</evidence>
<feature type="binding site" description="axial binding residue" evidence="8">
    <location>
        <position position="444"/>
    </location>
    <ligand>
        <name>heme</name>
        <dbReference type="ChEBI" id="CHEBI:30413"/>
    </ligand>
    <ligandPart>
        <name>Fe</name>
        <dbReference type="ChEBI" id="CHEBI:18248"/>
    </ligandPart>
</feature>
<evidence type="ECO:0000313" key="12">
    <source>
        <dbReference type="Proteomes" id="UP001163823"/>
    </source>
</evidence>
<dbReference type="InterPro" id="IPR002401">
    <property type="entry name" value="Cyt_P450_E_grp-I"/>
</dbReference>
<evidence type="ECO:0000256" key="7">
    <source>
        <dbReference type="ARBA" id="ARBA00023033"/>
    </source>
</evidence>
<dbReference type="PANTHER" id="PTHR47955">
    <property type="entry name" value="CYTOCHROME P450 FAMILY 71 PROTEIN"/>
    <property type="match status" value="1"/>
</dbReference>
<keyword evidence="6 8" id="KW-0408">Iron</keyword>
<evidence type="ECO:0000256" key="5">
    <source>
        <dbReference type="ARBA" id="ARBA00023002"/>
    </source>
</evidence>
<proteinExistence type="inferred from homology"/>
<dbReference type="InterPro" id="IPR036396">
    <property type="entry name" value="Cyt_P450_sf"/>
</dbReference>
<keyword evidence="4 8" id="KW-0479">Metal-binding</keyword>
<keyword evidence="3 8" id="KW-0349">Heme</keyword>
<sequence>MIIQIPFSVLFTLLLFLFMALNIVKRSNSKNSAKNLLPGPRRLPLIGNMHQLIGQLPHESLRNLAKKYGPFMHLQLGELSNIIVSSPELAIEVMKKHDAIFANRPYLLAASILSYDSTNISFCPYGSYWRKLRKVCTEELLSLKRVQSFKFIREKVVSNLIEKVASNEGSVINLSKLIYELSNVITSQAAFGIKSEHGQAFVSLNERATQLAAGFCIADFYPSIKALQVITGIKAKLVKLQREMDTTLNNIIKEHKESKRMNKSSPSEARENLLDVLLNLQEKNDPELTLTENNIKAVVLDMFGGGSDTSATIMQWAMSELLKNPKVLEETQAEVRRVFDKKGLVDEAALDELKYLKAVVKEALRLHPPIPLLLPRESSERCEINGYEMPAKTRVIINAWAIARDPNYWTEADKFKPERFIDNPIDYRGTDFAYIPFGAGRRLCPGITFGLFNTELPLANLLYHFDWKLPIGMKPEELDMTESFGIVLKRKQDLCLIPTCYRPRPQPQ</sequence>
<dbReference type="PRINTS" id="PR00385">
    <property type="entry name" value="P450"/>
</dbReference>
<evidence type="ECO:0000256" key="3">
    <source>
        <dbReference type="ARBA" id="ARBA00022617"/>
    </source>
</evidence>
<dbReference type="GO" id="GO:0005506">
    <property type="term" value="F:iron ion binding"/>
    <property type="evidence" value="ECO:0007669"/>
    <property type="project" value="InterPro"/>
</dbReference>
<gene>
    <name evidence="11" type="ORF">O6P43_021281</name>
</gene>
<evidence type="ECO:0000256" key="8">
    <source>
        <dbReference type="PIRSR" id="PIRSR602401-1"/>
    </source>
</evidence>
<keyword evidence="12" id="KW-1185">Reference proteome</keyword>
<dbReference type="InterPro" id="IPR001128">
    <property type="entry name" value="Cyt_P450"/>
</dbReference>
<reference evidence="11" key="1">
    <citation type="journal article" date="2023" name="Science">
        <title>Elucidation of the pathway for biosynthesis of saponin adjuvants from the soapbark tree.</title>
        <authorList>
            <person name="Reed J."/>
            <person name="Orme A."/>
            <person name="El-Demerdash A."/>
            <person name="Owen C."/>
            <person name="Martin L.B.B."/>
            <person name="Misra R.C."/>
            <person name="Kikuchi S."/>
            <person name="Rejzek M."/>
            <person name="Martin A.C."/>
            <person name="Harkess A."/>
            <person name="Leebens-Mack J."/>
            <person name="Louveau T."/>
            <person name="Stephenson M.J."/>
            <person name="Osbourn A."/>
        </authorList>
    </citation>
    <scope>NUCLEOTIDE SEQUENCE</scope>
    <source>
        <strain evidence="11">S10</strain>
    </source>
</reference>
<feature type="chain" id="PRO_5041975914" evidence="10">
    <location>
        <begin position="30"/>
        <end position="508"/>
    </location>
</feature>
<dbReference type="CDD" id="cd11072">
    <property type="entry name" value="CYP71-like"/>
    <property type="match status" value="1"/>
</dbReference>
<dbReference type="KEGG" id="qsa:O6P43_021281"/>
<dbReference type="GO" id="GO:0020037">
    <property type="term" value="F:heme binding"/>
    <property type="evidence" value="ECO:0007669"/>
    <property type="project" value="InterPro"/>
</dbReference>
<name>A0AAD7LP41_QUISA</name>
<evidence type="ECO:0000256" key="6">
    <source>
        <dbReference type="ARBA" id="ARBA00023004"/>
    </source>
</evidence>
<comment type="similarity">
    <text evidence="2 9">Belongs to the cytochrome P450 family.</text>
</comment>
<dbReference type="Pfam" id="PF00067">
    <property type="entry name" value="p450"/>
    <property type="match status" value="1"/>
</dbReference>
<dbReference type="Gene3D" id="1.10.630.10">
    <property type="entry name" value="Cytochrome P450"/>
    <property type="match status" value="1"/>
</dbReference>
<evidence type="ECO:0000256" key="2">
    <source>
        <dbReference type="ARBA" id="ARBA00010617"/>
    </source>
</evidence>
<feature type="signal peptide" evidence="10">
    <location>
        <begin position="1"/>
        <end position="29"/>
    </location>
</feature>
<protein>
    <submittedName>
        <fullName evidence="11">Cytochrome P450</fullName>
    </submittedName>
</protein>
<dbReference type="FunFam" id="1.10.630.10:FF:000008">
    <property type="entry name" value="Cytochrome P450 71D8"/>
    <property type="match status" value="1"/>
</dbReference>